<keyword evidence="2" id="KW-1185">Reference proteome</keyword>
<dbReference type="InParanoid" id="A0A1X2HDA3"/>
<gene>
    <name evidence="1" type="ORF">BCR43DRAFT_413181</name>
</gene>
<evidence type="ECO:0000313" key="1">
    <source>
        <dbReference type="EMBL" id="ORY96316.1"/>
    </source>
</evidence>
<proteinExistence type="predicted"/>
<dbReference type="OMA" id="NKAHRAQ"/>
<feature type="non-terminal residue" evidence="1">
    <location>
        <position position="104"/>
    </location>
</feature>
<dbReference type="AlphaFoldDB" id="A0A1X2HDA3"/>
<dbReference type="STRING" id="13706.A0A1X2HDA3"/>
<accession>A0A1X2HDA3</accession>
<protein>
    <submittedName>
        <fullName evidence="1">Uncharacterized protein</fullName>
    </submittedName>
</protein>
<feature type="non-terminal residue" evidence="1">
    <location>
        <position position="1"/>
    </location>
</feature>
<comment type="caution">
    <text evidence="1">The sequence shown here is derived from an EMBL/GenBank/DDBJ whole genome shotgun (WGS) entry which is preliminary data.</text>
</comment>
<dbReference type="GO" id="GO:0046983">
    <property type="term" value="F:protein dimerization activity"/>
    <property type="evidence" value="ECO:0007669"/>
    <property type="project" value="InterPro"/>
</dbReference>
<reference evidence="1 2" key="1">
    <citation type="submission" date="2016-07" db="EMBL/GenBank/DDBJ databases">
        <title>Pervasive Adenine N6-methylation of Active Genes in Fungi.</title>
        <authorList>
            <consortium name="DOE Joint Genome Institute"/>
            <person name="Mondo S.J."/>
            <person name="Dannebaum R.O."/>
            <person name="Kuo R.C."/>
            <person name="Labutti K."/>
            <person name="Haridas S."/>
            <person name="Kuo A."/>
            <person name="Salamov A."/>
            <person name="Ahrendt S.R."/>
            <person name="Lipzen A."/>
            <person name="Sullivan W."/>
            <person name="Andreopoulos W.B."/>
            <person name="Clum A."/>
            <person name="Lindquist E."/>
            <person name="Daum C."/>
            <person name="Ramamoorthy G.K."/>
            <person name="Gryganskyi A."/>
            <person name="Culley D."/>
            <person name="Magnuson J.K."/>
            <person name="James T.Y."/>
            <person name="O'Malley M.A."/>
            <person name="Stajich J.E."/>
            <person name="Spatafora J.W."/>
            <person name="Visel A."/>
            <person name="Grigoriev I.V."/>
        </authorList>
    </citation>
    <scope>NUCLEOTIDE SEQUENCE [LARGE SCALE GENOMIC DNA]</scope>
    <source>
        <strain evidence="1 2">NRRL 2496</strain>
    </source>
</reference>
<organism evidence="1 2">
    <name type="scientific">Syncephalastrum racemosum</name>
    <name type="common">Filamentous fungus</name>
    <dbReference type="NCBI Taxonomy" id="13706"/>
    <lineage>
        <taxon>Eukaryota</taxon>
        <taxon>Fungi</taxon>
        <taxon>Fungi incertae sedis</taxon>
        <taxon>Mucoromycota</taxon>
        <taxon>Mucoromycotina</taxon>
        <taxon>Mucoromycetes</taxon>
        <taxon>Mucorales</taxon>
        <taxon>Syncephalastraceae</taxon>
        <taxon>Syncephalastrum</taxon>
    </lineage>
</organism>
<dbReference type="Gene3D" id="4.10.280.10">
    <property type="entry name" value="Helix-loop-helix DNA-binding domain"/>
    <property type="match status" value="1"/>
</dbReference>
<evidence type="ECO:0000313" key="2">
    <source>
        <dbReference type="Proteomes" id="UP000242180"/>
    </source>
</evidence>
<dbReference type="Proteomes" id="UP000242180">
    <property type="component" value="Unassembled WGS sequence"/>
</dbReference>
<dbReference type="EMBL" id="MCGN01000005">
    <property type="protein sequence ID" value="ORY96316.1"/>
    <property type="molecule type" value="Genomic_DNA"/>
</dbReference>
<sequence length="104" mass="11823">VSVSQRRAAYPLQQRLRIYGPETMARQIDQSKRRKSALTVRGVNILNKSDLETDNNLINELASSMDHRPTADESNKAHRAQILRDAVVYIRNIQAEVVALRAQL</sequence>
<dbReference type="OrthoDB" id="690068at2759"/>
<name>A0A1X2HDA3_SYNRA</name>
<dbReference type="InterPro" id="IPR036638">
    <property type="entry name" value="HLH_DNA-bd_sf"/>
</dbReference>